<proteinExistence type="predicted"/>
<name>A0A923EAG3_CLOTT</name>
<sequence length="100" mass="10757">MDKLFQFVSKRKYLISDVITKKGISAISKDTFLTLATKIGQISEGGEDCTEGKTLIDTAIIKNSVPASSNDAFPVLANKIGQIDTTCPPCSPAGNFVLYR</sequence>
<dbReference type="RefSeq" id="WP_035144494.1">
    <property type="nucleotide sequence ID" value="NZ_JAAZWO010000032.1"/>
</dbReference>
<comment type="caution">
    <text evidence="1">The sequence shown here is derived from an EMBL/GenBank/DDBJ whole genome shotgun (WGS) entry which is preliminary data.</text>
</comment>
<gene>
    <name evidence="1" type="ORF">HGG79_17855</name>
</gene>
<evidence type="ECO:0000313" key="2">
    <source>
        <dbReference type="Proteomes" id="UP000563151"/>
    </source>
</evidence>
<evidence type="ECO:0000313" key="1">
    <source>
        <dbReference type="EMBL" id="MBC2399617.1"/>
    </source>
</evidence>
<reference evidence="1 2" key="1">
    <citation type="submission" date="2020-04" db="EMBL/GenBank/DDBJ databases">
        <title>Genomic insights into acetone-butanol-ethanol (ABE) fermentation by sequencing solventogenic clostridia strains.</title>
        <authorList>
            <person name="Brown S."/>
        </authorList>
    </citation>
    <scope>NUCLEOTIDE SEQUENCE [LARGE SCALE GENOMIC DNA]</scope>
    <source>
        <strain evidence="1 2">DJ011</strain>
    </source>
</reference>
<protein>
    <submittedName>
        <fullName evidence="1">Uncharacterized protein</fullName>
    </submittedName>
</protein>
<dbReference type="EMBL" id="JAAZWO010000032">
    <property type="protein sequence ID" value="MBC2399617.1"/>
    <property type="molecule type" value="Genomic_DNA"/>
</dbReference>
<dbReference type="Proteomes" id="UP000563151">
    <property type="component" value="Unassembled WGS sequence"/>
</dbReference>
<organism evidence="1 2">
    <name type="scientific">Clostridium tetanomorphum</name>
    <dbReference type="NCBI Taxonomy" id="1553"/>
    <lineage>
        <taxon>Bacteria</taxon>
        <taxon>Bacillati</taxon>
        <taxon>Bacillota</taxon>
        <taxon>Clostridia</taxon>
        <taxon>Eubacteriales</taxon>
        <taxon>Clostridiaceae</taxon>
        <taxon>Clostridium</taxon>
    </lineage>
</organism>
<dbReference type="AlphaFoldDB" id="A0A923EAG3"/>
<accession>A0A923EAG3</accession>
<keyword evidence="2" id="KW-1185">Reference proteome</keyword>